<reference evidence="2" key="1">
    <citation type="journal article" date="2016" name="Genome Announc.">
        <title>Draft genome sequences of fungus Aspergillus calidoustus.</title>
        <authorList>
            <person name="Horn F."/>
            <person name="Linde J."/>
            <person name="Mattern D.J."/>
            <person name="Walther G."/>
            <person name="Guthke R."/>
            <person name="Scherlach K."/>
            <person name="Martin K."/>
            <person name="Brakhage A.A."/>
            <person name="Petzke L."/>
            <person name="Valiante V."/>
        </authorList>
    </citation>
    <scope>NUCLEOTIDE SEQUENCE [LARGE SCALE GENOMIC DNA]</scope>
    <source>
        <strain evidence="2">SF006504</strain>
    </source>
</reference>
<dbReference type="AlphaFoldDB" id="A0A0U5GVA7"/>
<name>A0A0U5GVA7_ASPCI</name>
<keyword evidence="2" id="KW-1185">Reference proteome</keyword>
<gene>
    <name evidence="1" type="ORF">ASPCAL05992</name>
</gene>
<accession>A0A0U5GVA7</accession>
<protein>
    <submittedName>
        <fullName evidence="1">Uncharacterized protein</fullName>
    </submittedName>
</protein>
<proteinExistence type="predicted"/>
<dbReference type="STRING" id="454130.A0A0U5GVA7"/>
<evidence type="ECO:0000313" key="2">
    <source>
        <dbReference type="Proteomes" id="UP000054771"/>
    </source>
</evidence>
<dbReference type="EMBL" id="CDMC01000004">
    <property type="protein sequence ID" value="CEL04868.1"/>
    <property type="molecule type" value="Genomic_DNA"/>
</dbReference>
<organism evidence="1 2">
    <name type="scientific">Aspergillus calidoustus</name>
    <dbReference type="NCBI Taxonomy" id="454130"/>
    <lineage>
        <taxon>Eukaryota</taxon>
        <taxon>Fungi</taxon>
        <taxon>Dikarya</taxon>
        <taxon>Ascomycota</taxon>
        <taxon>Pezizomycotina</taxon>
        <taxon>Eurotiomycetes</taxon>
        <taxon>Eurotiomycetidae</taxon>
        <taxon>Eurotiales</taxon>
        <taxon>Aspergillaceae</taxon>
        <taxon>Aspergillus</taxon>
        <taxon>Aspergillus subgen. Nidulantes</taxon>
    </lineage>
</organism>
<evidence type="ECO:0000313" key="1">
    <source>
        <dbReference type="EMBL" id="CEL04868.1"/>
    </source>
</evidence>
<sequence>MFTRGKDKLSSTTICEPCYYAHCYGDGAYVKLYKHSIIEDVIELTQQNKLCKCNTSIQSSVKIKGQPHVDIGFCPVTNVRYSITHKKYDGLRASAGLLPARRAPTSPLRRAVSKFRSQARVGDVAKTYLPDTAAAKISRDTDVPLLFRECVEEAPFDHLDVALRVGTVMIENGQTRYA</sequence>
<dbReference type="Proteomes" id="UP000054771">
    <property type="component" value="Unassembled WGS sequence"/>
</dbReference>
<dbReference type="OrthoDB" id="4455544at2759"/>